<dbReference type="Proteomes" id="UP000663887">
    <property type="component" value="Unassembled WGS sequence"/>
</dbReference>
<gene>
    <name evidence="2" type="ORF">XDN619_LOCUS12738</name>
</gene>
<feature type="region of interest" description="Disordered" evidence="1">
    <location>
        <begin position="77"/>
        <end position="100"/>
    </location>
</feature>
<evidence type="ECO:0000256" key="1">
    <source>
        <dbReference type="SAM" id="MobiDB-lite"/>
    </source>
</evidence>
<comment type="caution">
    <text evidence="2">The sequence shown here is derived from an EMBL/GenBank/DDBJ whole genome shotgun (WGS) entry which is preliminary data.</text>
</comment>
<accession>A0A816RBK6</accession>
<evidence type="ECO:0000313" key="2">
    <source>
        <dbReference type="EMBL" id="CAF2071872.1"/>
    </source>
</evidence>
<organism evidence="2 3">
    <name type="scientific">Rotaria magnacalcarata</name>
    <dbReference type="NCBI Taxonomy" id="392030"/>
    <lineage>
        <taxon>Eukaryota</taxon>
        <taxon>Metazoa</taxon>
        <taxon>Spiralia</taxon>
        <taxon>Gnathifera</taxon>
        <taxon>Rotifera</taxon>
        <taxon>Eurotatoria</taxon>
        <taxon>Bdelloidea</taxon>
        <taxon>Philodinida</taxon>
        <taxon>Philodinidae</taxon>
        <taxon>Rotaria</taxon>
    </lineage>
</organism>
<protein>
    <submittedName>
        <fullName evidence="2">Uncharacterized protein</fullName>
    </submittedName>
</protein>
<reference evidence="2" key="1">
    <citation type="submission" date="2021-02" db="EMBL/GenBank/DDBJ databases">
        <authorList>
            <person name="Nowell W R."/>
        </authorList>
    </citation>
    <scope>NUCLEOTIDE SEQUENCE</scope>
</reference>
<feature type="compositionally biased region" description="Low complexity" evidence="1">
    <location>
        <begin position="86"/>
        <end position="100"/>
    </location>
</feature>
<dbReference type="AlphaFoldDB" id="A0A816RBK6"/>
<name>A0A816RBK6_9BILA</name>
<proteinExistence type="predicted"/>
<evidence type="ECO:0000313" key="3">
    <source>
        <dbReference type="Proteomes" id="UP000663887"/>
    </source>
</evidence>
<dbReference type="EMBL" id="CAJNRG010005025">
    <property type="protein sequence ID" value="CAF2071872.1"/>
    <property type="molecule type" value="Genomic_DNA"/>
</dbReference>
<sequence>MNYQRVLYVDKFTSELKSKLRIVDFHRKQSLKSNVYFVKFASNADMEYADRACKRLRDLTLKPFQLSSFKTQHEHQIGTCSHQEALTPSSSSSSIPSLSPPTTLTFLSDFPPSSITCQPGSLRRPNETLEERAMRVLGPIIASRESVVSTPTLQSINLVSSSSDVNIVKSYVTLNMKNKKQLVDHIQSCLSAIKTAQRAADELYQLHRHRLDYCMALNYLIKVHSTAFYLKAATSTQIKDALIAGLRISRVDVAKLINAIKMNIRREQLFTEEMASTKHILSKIDTTASIAMSSKLAYQLTKISS</sequence>